<gene>
    <name evidence="2" type="ORF">K457DRAFT_365358</name>
</gene>
<keyword evidence="1" id="KW-1133">Transmembrane helix</keyword>
<evidence type="ECO:0000313" key="3">
    <source>
        <dbReference type="Proteomes" id="UP000078512"/>
    </source>
</evidence>
<sequence length="166" mass="18214">MKSYSSLSALSHSLCYSFLGPARPDWLTELHCGHHLTHSFLVMNAILIKLRSSSPSPVSSFSYAPSTHLLLSYFLNANLRNTHTQALPCGSSTVDNCGVQWTISSPPAPFLSFHSQPSLTPVHTPLPLPTCLSKHGVAFFFFFLLCAVYVVISSRLTKHRLKGRGA</sequence>
<organism evidence="2 3">
    <name type="scientific">Linnemannia elongata AG-77</name>
    <dbReference type="NCBI Taxonomy" id="1314771"/>
    <lineage>
        <taxon>Eukaryota</taxon>
        <taxon>Fungi</taxon>
        <taxon>Fungi incertae sedis</taxon>
        <taxon>Mucoromycota</taxon>
        <taxon>Mortierellomycotina</taxon>
        <taxon>Mortierellomycetes</taxon>
        <taxon>Mortierellales</taxon>
        <taxon>Mortierellaceae</taxon>
        <taxon>Linnemannia</taxon>
    </lineage>
</organism>
<keyword evidence="1" id="KW-0472">Membrane</keyword>
<proteinExistence type="predicted"/>
<evidence type="ECO:0000256" key="1">
    <source>
        <dbReference type="SAM" id="Phobius"/>
    </source>
</evidence>
<feature type="transmembrane region" description="Helical" evidence="1">
    <location>
        <begin position="135"/>
        <end position="152"/>
    </location>
</feature>
<keyword evidence="1" id="KW-0812">Transmembrane</keyword>
<name>A0A197K4F1_9FUNG</name>
<evidence type="ECO:0000313" key="2">
    <source>
        <dbReference type="EMBL" id="OAQ31566.1"/>
    </source>
</evidence>
<dbReference type="EMBL" id="KV442029">
    <property type="protein sequence ID" value="OAQ31566.1"/>
    <property type="molecule type" value="Genomic_DNA"/>
</dbReference>
<keyword evidence="3" id="KW-1185">Reference proteome</keyword>
<dbReference type="Proteomes" id="UP000078512">
    <property type="component" value="Unassembled WGS sequence"/>
</dbReference>
<dbReference type="AlphaFoldDB" id="A0A197K4F1"/>
<reference evidence="2 3" key="1">
    <citation type="submission" date="2016-05" db="EMBL/GenBank/DDBJ databases">
        <title>Genome sequencing reveals origins of a unique bacterial endosymbiosis in the earliest lineages of terrestrial Fungi.</title>
        <authorList>
            <consortium name="DOE Joint Genome Institute"/>
            <person name="Uehling J."/>
            <person name="Gryganskyi A."/>
            <person name="Hameed K."/>
            <person name="Tschaplinski T."/>
            <person name="Misztal P."/>
            <person name="Wu S."/>
            <person name="Desiro A."/>
            <person name="Vande Pol N."/>
            <person name="Du Z.-Y."/>
            <person name="Zienkiewicz A."/>
            <person name="Zienkiewicz K."/>
            <person name="Morin E."/>
            <person name="Tisserant E."/>
            <person name="Splivallo R."/>
            <person name="Hainaut M."/>
            <person name="Henrissat B."/>
            <person name="Ohm R."/>
            <person name="Kuo A."/>
            <person name="Yan J."/>
            <person name="Lipzen A."/>
            <person name="Nolan M."/>
            <person name="Labutti K."/>
            <person name="Barry K."/>
            <person name="Goldstein A."/>
            <person name="Labbe J."/>
            <person name="Schadt C."/>
            <person name="Tuskan G."/>
            <person name="Grigoriev I."/>
            <person name="Martin F."/>
            <person name="Vilgalys R."/>
            <person name="Bonito G."/>
        </authorList>
    </citation>
    <scope>NUCLEOTIDE SEQUENCE [LARGE SCALE GENOMIC DNA]</scope>
    <source>
        <strain evidence="2 3">AG-77</strain>
    </source>
</reference>
<protein>
    <submittedName>
        <fullName evidence="2">Uncharacterized protein</fullName>
    </submittedName>
</protein>
<accession>A0A197K4F1</accession>